<proteinExistence type="predicted"/>
<protein>
    <submittedName>
        <fullName evidence="1">Uncharacterized protein</fullName>
    </submittedName>
</protein>
<dbReference type="Proteomes" id="UP001600039">
    <property type="component" value="Unassembled WGS sequence"/>
</dbReference>
<sequence>MGKVKLNHAPPILMEARYIEEIRHLTYQQRFEKLMAIIELSCILKSAKKYSKSK</sequence>
<comment type="caution">
    <text evidence="1">The sequence shown here is derived from an EMBL/GenBank/DDBJ whole genome shotgun (WGS) entry which is preliminary data.</text>
</comment>
<keyword evidence="2" id="KW-1185">Reference proteome</keyword>
<evidence type="ECO:0000313" key="2">
    <source>
        <dbReference type="Proteomes" id="UP001600039"/>
    </source>
</evidence>
<accession>A0ABW6HP66</accession>
<evidence type="ECO:0000313" key="1">
    <source>
        <dbReference type="EMBL" id="MFE3848837.1"/>
    </source>
</evidence>
<organism evidence="1 2">
    <name type="scientific">Flavobacterium fructosi</name>
    <dbReference type="NCBI Taxonomy" id="3230416"/>
    <lineage>
        <taxon>Bacteria</taxon>
        <taxon>Pseudomonadati</taxon>
        <taxon>Bacteroidota</taxon>
        <taxon>Flavobacteriia</taxon>
        <taxon>Flavobacteriales</taxon>
        <taxon>Flavobacteriaceae</taxon>
        <taxon>Flavobacterium</taxon>
    </lineage>
</organism>
<name>A0ABW6HP66_9FLAO</name>
<dbReference type="EMBL" id="JBHZQA010000008">
    <property type="protein sequence ID" value="MFE3848837.1"/>
    <property type="molecule type" value="Genomic_DNA"/>
</dbReference>
<gene>
    <name evidence="1" type="ORF">ACFX5D_12765</name>
</gene>
<reference evidence="1 2" key="1">
    <citation type="submission" date="2024-06" db="EMBL/GenBank/DDBJ databases">
        <title>Flavobacterium spp. isolated from glacier.</title>
        <authorList>
            <person name="Han D."/>
        </authorList>
    </citation>
    <scope>NUCLEOTIDE SEQUENCE [LARGE SCALE GENOMIC DNA]</scope>
    <source>
        <strain evidence="1 2">LB3P45</strain>
    </source>
</reference>
<dbReference type="RefSeq" id="WP_379858566.1">
    <property type="nucleotide sequence ID" value="NZ_JBHZQA010000008.1"/>
</dbReference>